<accession>A0A9D1Z2D1</accession>
<dbReference type="Proteomes" id="UP000886844">
    <property type="component" value="Unassembled WGS sequence"/>
</dbReference>
<reference evidence="1" key="1">
    <citation type="journal article" date="2021" name="PeerJ">
        <title>Extensive microbial diversity within the chicken gut microbiome revealed by metagenomics and culture.</title>
        <authorList>
            <person name="Gilroy R."/>
            <person name="Ravi A."/>
            <person name="Getino M."/>
            <person name="Pursley I."/>
            <person name="Horton D.L."/>
            <person name="Alikhan N.F."/>
            <person name="Baker D."/>
            <person name="Gharbi K."/>
            <person name="Hall N."/>
            <person name="Watson M."/>
            <person name="Adriaenssens E.M."/>
            <person name="Foster-Nyarko E."/>
            <person name="Jarju S."/>
            <person name="Secka A."/>
            <person name="Antonio M."/>
            <person name="Oren A."/>
            <person name="Chaudhuri R.R."/>
            <person name="La Ragione R."/>
            <person name="Hildebrand F."/>
            <person name="Pallen M.J."/>
        </authorList>
    </citation>
    <scope>NUCLEOTIDE SEQUENCE</scope>
    <source>
        <strain evidence="1">5134</strain>
    </source>
</reference>
<evidence type="ECO:0000313" key="1">
    <source>
        <dbReference type="EMBL" id="HIY69726.1"/>
    </source>
</evidence>
<name>A0A9D1Z2D1_9BACT</name>
<evidence type="ECO:0000313" key="2">
    <source>
        <dbReference type="Proteomes" id="UP000886844"/>
    </source>
</evidence>
<dbReference type="AlphaFoldDB" id="A0A9D1Z2D1"/>
<proteinExistence type="predicted"/>
<protein>
    <submittedName>
        <fullName evidence="1">Uncharacterized protein</fullName>
    </submittedName>
</protein>
<comment type="caution">
    <text evidence="1">The sequence shown here is derived from an EMBL/GenBank/DDBJ whole genome shotgun (WGS) entry which is preliminary data.</text>
</comment>
<feature type="non-terminal residue" evidence="1">
    <location>
        <position position="165"/>
    </location>
</feature>
<organism evidence="1 2">
    <name type="scientific">Candidatus Alistipes intestinigallinarum</name>
    <dbReference type="NCBI Taxonomy" id="2838440"/>
    <lineage>
        <taxon>Bacteria</taxon>
        <taxon>Pseudomonadati</taxon>
        <taxon>Bacteroidota</taxon>
        <taxon>Bacteroidia</taxon>
        <taxon>Bacteroidales</taxon>
        <taxon>Rikenellaceae</taxon>
        <taxon>Alistipes</taxon>
    </lineage>
</organism>
<reference evidence="1" key="2">
    <citation type="submission" date="2021-04" db="EMBL/GenBank/DDBJ databases">
        <authorList>
            <person name="Gilroy R."/>
        </authorList>
    </citation>
    <scope>NUCLEOTIDE SEQUENCE</scope>
    <source>
        <strain evidence="1">5134</strain>
    </source>
</reference>
<gene>
    <name evidence="1" type="ORF">H9828_09950</name>
</gene>
<sequence>MQPLPLPAESAVQQQDNTPEEVFYREFSASDLPPEGLNPEREFFFGMVENGTIQETDTAGEHCLAGGDLLILSPSRSCRLHGASSDFRMSVIALHPDFFDTLPDGQPMYGQLIRRPDTAAPLLLHPAPTLWRHLRQTAALYADGMRPFENCRRGIIRHWCGLFLL</sequence>
<dbReference type="EMBL" id="DXDA01000077">
    <property type="protein sequence ID" value="HIY69726.1"/>
    <property type="molecule type" value="Genomic_DNA"/>
</dbReference>